<name>A0AAN7UGD3_9PEZI</name>
<evidence type="ECO:0000313" key="3">
    <source>
        <dbReference type="Proteomes" id="UP001305414"/>
    </source>
</evidence>
<protein>
    <submittedName>
        <fullName evidence="2">Uncharacterized protein</fullName>
    </submittedName>
</protein>
<dbReference type="EMBL" id="JAWHQM010000006">
    <property type="protein sequence ID" value="KAK5627612.1"/>
    <property type="molecule type" value="Genomic_DNA"/>
</dbReference>
<dbReference type="Proteomes" id="UP001305414">
    <property type="component" value="Unassembled WGS sequence"/>
</dbReference>
<evidence type="ECO:0000313" key="2">
    <source>
        <dbReference type="EMBL" id="KAK5627612.1"/>
    </source>
</evidence>
<comment type="caution">
    <text evidence="2">The sequence shown here is derived from an EMBL/GenBank/DDBJ whole genome shotgun (WGS) entry which is preliminary data.</text>
</comment>
<accession>A0AAN7UGD3</accession>
<sequence length="254" mass="28286">MTSSTAMGAPVTPESLSPMPPAHSIFEYLTNKNPDICHQGQGGSITINHDFLSPRILRPWHEFNFDTMEEIFNRELMTECKRHRLMYHIYPPPDPNRDLIEAKEDSTQWILKSWTIPMVNNALEAVKSSLNPVFWTAQSLSELPKPSDAPTRADDTRSTVGSRPIRQVRKHVMLSGKGRKAKSFIPDGGGLSLEYGRLDARSAPTDCPKKSNQGQSGPVNLLLLGILSMKTGTGFRRKSCTEMPLLSGKSTRIV</sequence>
<dbReference type="AlphaFoldDB" id="A0AAN7UGD3"/>
<reference evidence="2 3" key="1">
    <citation type="submission" date="2023-10" db="EMBL/GenBank/DDBJ databases">
        <title>Draft genome sequence of Xylaria bambusicola isolate GMP-LS, the root and basal stem rot pathogen of sugarcane in Indonesia.</title>
        <authorList>
            <person name="Selvaraj P."/>
            <person name="Muralishankar V."/>
            <person name="Muruganantham S."/>
            <person name="Sp S."/>
            <person name="Haryani S."/>
            <person name="Lau K.J.X."/>
            <person name="Naqvi N.I."/>
        </authorList>
    </citation>
    <scope>NUCLEOTIDE SEQUENCE [LARGE SCALE GENOMIC DNA]</scope>
    <source>
        <strain evidence="2">GMP-LS</strain>
    </source>
</reference>
<organism evidence="2 3">
    <name type="scientific">Xylaria bambusicola</name>
    <dbReference type="NCBI Taxonomy" id="326684"/>
    <lineage>
        <taxon>Eukaryota</taxon>
        <taxon>Fungi</taxon>
        <taxon>Dikarya</taxon>
        <taxon>Ascomycota</taxon>
        <taxon>Pezizomycotina</taxon>
        <taxon>Sordariomycetes</taxon>
        <taxon>Xylariomycetidae</taxon>
        <taxon>Xylariales</taxon>
        <taxon>Xylariaceae</taxon>
        <taxon>Xylaria</taxon>
    </lineage>
</organism>
<evidence type="ECO:0000256" key="1">
    <source>
        <dbReference type="SAM" id="MobiDB-lite"/>
    </source>
</evidence>
<gene>
    <name evidence="2" type="ORF">RRF57_003327</name>
</gene>
<feature type="region of interest" description="Disordered" evidence="1">
    <location>
        <begin position="142"/>
        <end position="161"/>
    </location>
</feature>
<keyword evidence="3" id="KW-1185">Reference proteome</keyword>
<proteinExistence type="predicted"/>